<dbReference type="RefSeq" id="XP_009049431.1">
    <property type="nucleotide sequence ID" value="XM_009051183.1"/>
</dbReference>
<reference evidence="2 3" key="1">
    <citation type="journal article" date="2013" name="Nature">
        <title>Insights into bilaterian evolution from three spiralian genomes.</title>
        <authorList>
            <person name="Simakov O."/>
            <person name="Marletaz F."/>
            <person name="Cho S.J."/>
            <person name="Edsinger-Gonzales E."/>
            <person name="Havlak P."/>
            <person name="Hellsten U."/>
            <person name="Kuo D.H."/>
            <person name="Larsson T."/>
            <person name="Lv J."/>
            <person name="Arendt D."/>
            <person name="Savage R."/>
            <person name="Osoegawa K."/>
            <person name="de Jong P."/>
            <person name="Grimwood J."/>
            <person name="Chapman J.A."/>
            <person name="Shapiro H."/>
            <person name="Aerts A."/>
            <person name="Otillar R.P."/>
            <person name="Terry A.Y."/>
            <person name="Boore J.L."/>
            <person name="Grigoriev I.V."/>
            <person name="Lindberg D.R."/>
            <person name="Seaver E.C."/>
            <person name="Weisblat D.A."/>
            <person name="Putnam N.H."/>
            <person name="Rokhsar D.S."/>
        </authorList>
    </citation>
    <scope>NUCLEOTIDE SEQUENCE [LARGE SCALE GENOMIC DNA]</scope>
</reference>
<evidence type="ECO:0000313" key="2">
    <source>
        <dbReference type="EMBL" id="ESO99995.1"/>
    </source>
</evidence>
<dbReference type="HOGENOM" id="CLU_1416622_0_0_1"/>
<accession>V4AY81</accession>
<keyword evidence="3" id="KW-1185">Reference proteome</keyword>
<name>V4AY81_LOTGI</name>
<keyword evidence="1" id="KW-0175">Coiled coil</keyword>
<organism evidence="2 3">
    <name type="scientific">Lottia gigantea</name>
    <name type="common">Giant owl limpet</name>
    <dbReference type="NCBI Taxonomy" id="225164"/>
    <lineage>
        <taxon>Eukaryota</taxon>
        <taxon>Metazoa</taxon>
        <taxon>Spiralia</taxon>
        <taxon>Lophotrochozoa</taxon>
        <taxon>Mollusca</taxon>
        <taxon>Gastropoda</taxon>
        <taxon>Patellogastropoda</taxon>
        <taxon>Lottioidea</taxon>
        <taxon>Lottiidae</taxon>
        <taxon>Lottia</taxon>
    </lineage>
</organism>
<dbReference type="EMBL" id="KB200869">
    <property type="protein sequence ID" value="ESO99995.1"/>
    <property type="molecule type" value="Genomic_DNA"/>
</dbReference>
<dbReference type="Proteomes" id="UP000030746">
    <property type="component" value="Unassembled WGS sequence"/>
</dbReference>
<proteinExistence type="predicted"/>
<evidence type="ECO:0000313" key="3">
    <source>
        <dbReference type="Proteomes" id="UP000030746"/>
    </source>
</evidence>
<feature type="coiled-coil region" evidence="1">
    <location>
        <begin position="48"/>
        <end position="104"/>
    </location>
</feature>
<dbReference type="GeneID" id="20237644"/>
<dbReference type="KEGG" id="lgi:LOTGIDRAFT_158220"/>
<protein>
    <submittedName>
        <fullName evidence="2">Uncharacterized protein</fullName>
    </submittedName>
</protein>
<evidence type="ECO:0000256" key="1">
    <source>
        <dbReference type="SAM" id="Coils"/>
    </source>
</evidence>
<sequence>MTHKYTWFESNPWRDEDQTFNSLPKLDLDVDEDQITSVSDKTSSSALLARENANLAELSLRAQALQTENLLLHRKVEAQSKYDAMKLKTELNVARARKKALNEQLFEQSMPVLSPKIQFTDTPLDLPEDLELPSVYPESNGQQHSVPQPLSTPVNDIVKRQIELSEMILAQQRRTKPRLFTSFYIPILLNDILYNHLTHQTNYL</sequence>
<dbReference type="AlphaFoldDB" id="V4AY81"/>
<gene>
    <name evidence="2" type="ORF">LOTGIDRAFT_158220</name>
</gene>
<dbReference type="CTD" id="20237644"/>